<protein>
    <submittedName>
        <fullName evidence="1">Uncharacterized protein</fullName>
    </submittedName>
</protein>
<dbReference type="EMBL" id="GBRH01199126">
    <property type="protein sequence ID" value="JAD98769.1"/>
    <property type="molecule type" value="Transcribed_RNA"/>
</dbReference>
<dbReference type="AlphaFoldDB" id="A0A0A9EDD4"/>
<name>A0A0A9EDD4_ARUDO</name>
<organism evidence="1">
    <name type="scientific">Arundo donax</name>
    <name type="common">Giant reed</name>
    <name type="synonym">Donax arundinaceus</name>
    <dbReference type="NCBI Taxonomy" id="35708"/>
    <lineage>
        <taxon>Eukaryota</taxon>
        <taxon>Viridiplantae</taxon>
        <taxon>Streptophyta</taxon>
        <taxon>Embryophyta</taxon>
        <taxon>Tracheophyta</taxon>
        <taxon>Spermatophyta</taxon>
        <taxon>Magnoliopsida</taxon>
        <taxon>Liliopsida</taxon>
        <taxon>Poales</taxon>
        <taxon>Poaceae</taxon>
        <taxon>PACMAD clade</taxon>
        <taxon>Arundinoideae</taxon>
        <taxon>Arundineae</taxon>
        <taxon>Arundo</taxon>
    </lineage>
</organism>
<reference evidence="1" key="2">
    <citation type="journal article" date="2015" name="Data Brief">
        <title>Shoot transcriptome of the giant reed, Arundo donax.</title>
        <authorList>
            <person name="Barrero R.A."/>
            <person name="Guerrero F.D."/>
            <person name="Moolhuijzen P."/>
            <person name="Goolsby J.A."/>
            <person name="Tidwell J."/>
            <person name="Bellgard S.E."/>
            <person name="Bellgard M.I."/>
        </authorList>
    </citation>
    <scope>NUCLEOTIDE SEQUENCE</scope>
    <source>
        <tissue evidence="1">Shoot tissue taken approximately 20 cm above the soil surface</tissue>
    </source>
</reference>
<sequence length="46" mass="5267">MIICRHHESNTHLVDTPFNTLVTGKSINISPTWRLRLRCPSTMCEG</sequence>
<reference evidence="1" key="1">
    <citation type="submission" date="2014-09" db="EMBL/GenBank/DDBJ databases">
        <authorList>
            <person name="Magalhaes I.L.F."/>
            <person name="Oliveira U."/>
            <person name="Santos F.R."/>
            <person name="Vidigal T.H.D.A."/>
            <person name="Brescovit A.D."/>
            <person name="Santos A.J."/>
        </authorList>
    </citation>
    <scope>NUCLEOTIDE SEQUENCE</scope>
    <source>
        <tissue evidence="1">Shoot tissue taken approximately 20 cm above the soil surface</tissue>
    </source>
</reference>
<proteinExistence type="predicted"/>
<accession>A0A0A9EDD4</accession>
<evidence type="ECO:0000313" key="1">
    <source>
        <dbReference type="EMBL" id="JAD98769.1"/>
    </source>
</evidence>